<feature type="signal peptide" evidence="10">
    <location>
        <begin position="1"/>
        <end position="18"/>
    </location>
</feature>
<reference evidence="12" key="2">
    <citation type="submission" date="2025-08" db="UniProtKB">
        <authorList>
            <consortium name="Ensembl"/>
        </authorList>
    </citation>
    <scope>IDENTIFICATION</scope>
    <source>
        <strain evidence="12">broiler</strain>
    </source>
</reference>
<evidence type="ECO:0000256" key="5">
    <source>
        <dbReference type="ARBA" id="ARBA00023136"/>
    </source>
</evidence>
<evidence type="ECO:0000313" key="13">
    <source>
        <dbReference type="Proteomes" id="UP000000539"/>
    </source>
</evidence>
<evidence type="ECO:0000256" key="3">
    <source>
        <dbReference type="ARBA" id="ARBA00022692"/>
    </source>
</evidence>
<keyword evidence="13" id="KW-1185">Reference proteome</keyword>
<organism evidence="12 13">
    <name type="scientific">Gallus gallus</name>
    <name type="common">Chicken</name>
    <dbReference type="NCBI Taxonomy" id="9031"/>
    <lineage>
        <taxon>Eukaryota</taxon>
        <taxon>Metazoa</taxon>
        <taxon>Chordata</taxon>
        <taxon>Craniata</taxon>
        <taxon>Vertebrata</taxon>
        <taxon>Euteleostomi</taxon>
        <taxon>Archelosauria</taxon>
        <taxon>Archosauria</taxon>
        <taxon>Dinosauria</taxon>
        <taxon>Saurischia</taxon>
        <taxon>Theropoda</taxon>
        <taxon>Coelurosauria</taxon>
        <taxon>Aves</taxon>
        <taxon>Neognathae</taxon>
        <taxon>Galloanserae</taxon>
        <taxon>Galliformes</taxon>
        <taxon>Phasianidae</taxon>
        <taxon>Phasianinae</taxon>
        <taxon>Gallus</taxon>
    </lineage>
</organism>
<dbReference type="AlphaFoldDB" id="A0A8V0XHU5"/>
<reference evidence="12" key="3">
    <citation type="submission" date="2025-09" db="UniProtKB">
        <authorList>
            <consortium name="Ensembl"/>
        </authorList>
    </citation>
    <scope>IDENTIFICATION</scope>
    <source>
        <strain evidence="12">broiler</strain>
    </source>
</reference>
<sequence length="286" mass="31402">MWLLTVGALLAVLGAGSTQLVFNAVDFVEKYACNDTVVLPCIVTNLKENNDSSMHVSWKRQGQVIFSFNGNYSCEVTELNREGETKMKLRTHMVDSCDEEKPPTPVDKCERQFDFIQSIVIAVLLFFIIILCWAQLGVIALKCETVRKKKRHITIACSIFTVVAIVAVVLFIQDGSISMNQIGLAFTILPAGLLMVLQYSIFKMVLDDLTHKGYALIGFQVVGYIVAVVGFALSVSACPSVLLSVVIAGLVVMAVADLLALAYVYSCSRMKDHQTPRVSLKLINLG</sequence>
<dbReference type="InterPro" id="IPR013147">
    <property type="entry name" value="CD47-like_TM"/>
</dbReference>
<feature type="transmembrane region" description="Helical" evidence="9">
    <location>
        <begin position="153"/>
        <end position="172"/>
    </location>
</feature>
<dbReference type="Pfam" id="PF08204">
    <property type="entry name" value="V-set_CD47"/>
    <property type="match status" value="1"/>
</dbReference>
<accession>A0A8V0XHU5</accession>
<dbReference type="InterPro" id="IPR007110">
    <property type="entry name" value="Ig-like_dom"/>
</dbReference>
<evidence type="ECO:0000256" key="7">
    <source>
        <dbReference type="ARBA" id="ARBA00023283"/>
    </source>
</evidence>
<keyword evidence="5 9" id="KW-0472">Membrane</keyword>
<evidence type="ECO:0000313" key="12">
    <source>
        <dbReference type="Ensembl" id="ENSGALP00010006276.1"/>
    </source>
</evidence>
<dbReference type="GO" id="GO:0005886">
    <property type="term" value="C:plasma membrane"/>
    <property type="evidence" value="ECO:0007669"/>
    <property type="project" value="UniProtKB-SubCell"/>
</dbReference>
<evidence type="ECO:0000259" key="11">
    <source>
        <dbReference type="PROSITE" id="PS50835"/>
    </source>
</evidence>
<dbReference type="Pfam" id="PF04549">
    <property type="entry name" value="CD47"/>
    <property type="match status" value="1"/>
</dbReference>
<dbReference type="OrthoDB" id="9112332at2759"/>
<dbReference type="GO" id="GO:0050766">
    <property type="term" value="P:positive regulation of phagocytosis"/>
    <property type="evidence" value="ECO:0007669"/>
    <property type="project" value="InterPro"/>
</dbReference>
<protein>
    <recommendedName>
        <fullName evidence="2">Leukocyte surface antigen CD47</fullName>
    </recommendedName>
    <alternativeName>
        <fullName evidence="8">Integrin-associated protein</fullName>
    </alternativeName>
</protein>
<evidence type="ECO:0000256" key="10">
    <source>
        <dbReference type="SAM" id="SignalP"/>
    </source>
</evidence>
<keyword evidence="7" id="KW-0873">Pyrrolidone carboxylic acid</keyword>
<evidence type="ECO:0000256" key="4">
    <source>
        <dbReference type="ARBA" id="ARBA00022989"/>
    </source>
</evidence>
<proteinExistence type="predicted"/>
<dbReference type="PANTHER" id="PTHR10613:SF0">
    <property type="entry name" value="LEUKOCYTE SURFACE ANTIGEN CD47"/>
    <property type="match status" value="1"/>
</dbReference>
<dbReference type="Proteomes" id="UP000000539">
    <property type="component" value="Chromosome 1"/>
</dbReference>
<dbReference type="GeneTree" id="ENSGT00390000007697"/>
<evidence type="ECO:0000256" key="9">
    <source>
        <dbReference type="SAM" id="Phobius"/>
    </source>
</evidence>
<keyword evidence="6" id="KW-0325">Glycoprotein</keyword>
<feature type="transmembrane region" description="Helical" evidence="9">
    <location>
        <begin position="214"/>
        <end position="235"/>
    </location>
</feature>
<dbReference type="GO" id="GO:0070053">
    <property type="term" value="F:thrombospondin receptor activity"/>
    <property type="evidence" value="ECO:0007669"/>
    <property type="project" value="InterPro"/>
</dbReference>
<feature type="domain" description="Ig-like" evidence="11">
    <location>
        <begin position="34"/>
        <end position="90"/>
    </location>
</feature>
<feature type="transmembrane region" description="Helical" evidence="9">
    <location>
        <begin position="184"/>
        <end position="202"/>
    </location>
</feature>
<feature type="transmembrane region" description="Helical" evidence="9">
    <location>
        <begin position="241"/>
        <end position="265"/>
    </location>
</feature>
<feature type="transmembrane region" description="Helical" evidence="9">
    <location>
        <begin position="115"/>
        <end position="141"/>
    </location>
</feature>
<evidence type="ECO:0000256" key="8">
    <source>
        <dbReference type="ARBA" id="ARBA00033289"/>
    </source>
</evidence>
<evidence type="ECO:0000256" key="2">
    <source>
        <dbReference type="ARBA" id="ARBA00015454"/>
    </source>
</evidence>
<evidence type="ECO:0000256" key="1">
    <source>
        <dbReference type="ARBA" id="ARBA00004651"/>
    </source>
</evidence>
<dbReference type="PROSITE" id="PS50835">
    <property type="entry name" value="IG_LIKE"/>
    <property type="match status" value="1"/>
</dbReference>
<dbReference type="GO" id="GO:0050729">
    <property type="term" value="P:positive regulation of inflammatory response"/>
    <property type="evidence" value="ECO:0007669"/>
    <property type="project" value="InterPro"/>
</dbReference>
<keyword evidence="4 9" id="KW-1133">Transmembrane helix</keyword>
<feature type="chain" id="PRO_5036503918" description="Leukocyte surface antigen CD47" evidence="10">
    <location>
        <begin position="19"/>
        <end position="286"/>
    </location>
</feature>
<keyword evidence="10" id="KW-0732">Signal</keyword>
<dbReference type="GO" id="GO:0022409">
    <property type="term" value="P:positive regulation of cell-cell adhesion"/>
    <property type="evidence" value="ECO:0007669"/>
    <property type="project" value="InterPro"/>
</dbReference>
<dbReference type="InterPro" id="IPR013783">
    <property type="entry name" value="Ig-like_fold"/>
</dbReference>
<evidence type="ECO:0000256" key="6">
    <source>
        <dbReference type="ARBA" id="ARBA00023180"/>
    </source>
</evidence>
<dbReference type="InterPro" id="IPR013270">
    <property type="entry name" value="CD47_Vset"/>
</dbReference>
<comment type="subcellular location">
    <subcellularLocation>
        <location evidence="1">Cell membrane</location>
        <topology evidence="1">Multi-pass membrane protein</topology>
    </subcellularLocation>
</comment>
<keyword evidence="3 9" id="KW-0812">Transmembrane</keyword>
<name>A0A8V0XHU5_CHICK</name>
<dbReference type="PANTHER" id="PTHR10613">
    <property type="entry name" value="LEUKOCYTE SURFACE ANTIGEN CD47"/>
    <property type="match status" value="1"/>
</dbReference>
<dbReference type="InterPro" id="IPR006704">
    <property type="entry name" value="CD47"/>
</dbReference>
<dbReference type="Ensembl" id="ENSGALT00010010996.1">
    <property type="protein sequence ID" value="ENSGALP00010006276.1"/>
    <property type="gene ID" value="ENSGALG00010004736.1"/>
</dbReference>
<reference evidence="12" key="1">
    <citation type="submission" date="2020-11" db="EMBL/GenBank/DDBJ databases">
        <title>Gallus gallus (Chicken) genome, bGalGal1, GRCg7b, maternal haplotype autosomes + Z &amp; W.</title>
        <authorList>
            <person name="Warren W."/>
            <person name="Formenti G."/>
            <person name="Fedrigo O."/>
            <person name="Haase B."/>
            <person name="Mountcastle J."/>
            <person name="Balacco J."/>
            <person name="Tracey A."/>
            <person name="Schneider V."/>
            <person name="Okimoto R."/>
            <person name="Cheng H."/>
            <person name="Hawken R."/>
            <person name="Howe K."/>
            <person name="Jarvis E.D."/>
        </authorList>
    </citation>
    <scope>NUCLEOTIDE SEQUENCE [LARGE SCALE GENOMIC DNA]</scope>
    <source>
        <strain evidence="12">Broiler</strain>
    </source>
</reference>
<gene>
    <name evidence="12" type="primary">CD47</name>
</gene>
<dbReference type="Gene3D" id="2.60.40.10">
    <property type="entry name" value="Immunoglobulins"/>
    <property type="match status" value="1"/>
</dbReference>